<reference evidence="2" key="1">
    <citation type="journal article" date="2022" name="bioRxiv">
        <title>Sequencing and chromosome-scale assembly of the giantPleurodeles waltlgenome.</title>
        <authorList>
            <person name="Brown T."/>
            <person name="Elewa A."/>
            <person name="Iarovenko S."/>
            <person name="Subramanian E."/>
            <person name="Araus A.J."/>
            <person name="Petzold A."/>
            <person name="Susuki M."/>
            <person name="Suzuki K.-i.T."/>
            <person name="Hayashi T."/>
            <person name="Toyoda A."/>
            <person name="Oliveira C."/>
            <person name="Osipova E."/>
            <person name="Leigh N.D."/>
            <person name="Simon A."/>
            <person name="Yun M.H."/>
        </authorList>
    </citation>
    <scope>NUCLEOTIDE SEQUENCE</scope>
    <source>
        <strain evidence="2">20211129_DDA</strain>
        <tissue evidence="2">Liver</tissue>
    </source>
</reference>
<evidence type="ECO:0000256" key="1">
    <source>
        <dbReference type="SAM" id="Coils"/>
    </source>
</evidence>
<dbReference type="AlphaFoldDB" id="A0AAV7W1W7"/>
<name>A0AAV7W1W7_PLEWA</name>
<dbReference type="Proteomes" id="UP001066276">
    <property type="component" value="Chromosome 1_2"/>
</dbReference>
<dbReference type="EMBL" id="JANPWB010000002">
    <property type="protein sequence ID" value="KAJ1207964.1"/>
    <property type="molecule type" value="Genomic_DNA"/>
</dbReference>
<keyword evidence="3" id="KW-1185">Reference proteome</keyword>
<dbReference type="PANTHER" id="PTHR11505">
    <property type="entry name" value="L1 TRANSPOSABLE ELEMENT-RELATED"/>
    <property type="match status" value="1"/>
</dbReference>
<evidence type="ECO:0000313" key="3">
    <source>
        <dbReference type="Proteomes" id="UP001066276"/>
    </source>
</evidence>
<proteinExistence type="predicted"/>
<protein>
    <submittedName>
        <fullName evidence="2">Uncharacterized protein</fullName>
    </submittedName>
</protein>
<sequence length="237" mass="26436">MGRHKRTDASQGNTMEQYTTLVVLLQRVARLEVSGDNVGMPLNTEEPSRAKLLAPIQGSRVALEGKIETVAVEVNLLRAGLRKVAESSIAELQTEVGALRKQIVQATSTLRRLEAGLEDTERRSRQNNVRLLGFPECAEGSAMEFFVANWIRDVLQPTGLSRVFVVERAHRALVAPPRPGEPPRAIIARLQKYEDLDCVLRAIRDWDKALYKNCKISSCPDYTNNVQSSRKGFNSEP</sequence>
<gene>
    <name evidence="2" type="ORF">NDU88_003354</name>
</gene>
<organism evidence="2 3">
    <name type="scientific">Pleurodeles waltl</name>
    <name type="common">Iberian ribbed newt</name>
    <dbReference type="NCBI Taxonomy" id="8319"/>
    <lineage>
        <taxon>Eukaryota</taxon>
        <taxon>Metazoa</taxon>
        <taxon>Chordata</taxon>
        <taxon>Craniata</taxon>
        <taxon>Vertebrata</taxon>
        <taxon>Euteleostomi</taxon>
        <taxon>Amphibia</taxon>
        <taxon>Batrachia</taxon>
        <taxon>Caudata</taxon>
        <taxon>Salamandroidea</taxon>
        <taxon>Salamandridae</taxon>
        <taxon>Pleurodelinae</taxon>
        <taxon>Pleurodeles</taxon>
    </lineage>
</organism>
<dbReference type="InterPro" id="IPR004244">
    <property type="entry name" value="Transposase_22"/>
</dbReference>
<comment type="caution">
    <text evidence="2">The sequence shown here is derived from an EMBL/GenBank/DDBJ whole genome shotgun (WGS) entry which is preliminary data.</text>
</comment>
<evidence type="ECO:0000313" key="2">
    <source>
        <dbReference type="EMBL" id="KAJ1207964.1"/>
    </source>
</evidence>
<dbReference type="Gene3D" id="3.30.70.1820">
    <property type="entry name" value="L1 transposable element, RRM domain"/>
    <property type="match status" value="1"/>
</dbReference>
<feature type="coiled-coil region" evidence="1">
    <location>
        <begin position="82"/>
        <end position="123"/>
    </location>
</feature>
<keyword evidence="1" id="KW-0175">Coiled coil</keyword>
<accession>A0AAV7W1W7</accession>